<feature type="compositionally biased region" description="Basic residues" evidence="1">
    <location>
        <begin position="81"/>
        <end position="95"/>
    </location>
</feature>
<dbReference type="EMBL" id="NEDP02002406">
    <property type="protein sequence ID" value="OWF51006.1"/>
    <property type="molecule type" value="Genomic_DNA"/>
</dbReference>
<protein>
    <submittedName>
        <fullName evidence="2">Uncharacterized protein</fullName>
    </submittedName>
</protein>
<reference evidence="2 3" key="1">
    <citation type="journal article" date="2017" name="Nat. Ecol. Evol.">
        <title>Scallop genome provides insights into evolution of bilaterian karyotype and development.</title>
        <authorList>
            <person name="Wang S."/>
            <person name="Zhang J."/>
            <person name="Jiao W."/>
            <person name="Li J."/>
            <person name="Xun X."/>
            <person name="Sun Y."/>
            <person name="Guo X."/>
            <person name="Huan P."/>
            <person name="Dong B."/>
            <person name="Zhang L."/>
            <person name="Hu X."/>
            <person name="Sun X."/>
            <person name="Wang J."/>
            <person name="Zhao C."/>
            <person name="Wang Y."/>
            <person name="Wang D."/>
            <person name="Huang X."/>
            <person name="Wang R."/>
            <person name="Lv J."/>
            <person name="Li Y."/>
            <person name="Zhang Z."/>
            <person name="Liu B."/>
            <person name="Lu W."/>
            <person name="Hui Y."/>
            <person name="Liang J."/>
            <person name="Zhou Z."/>
            <person name="Hou R."/>
            <person name="Li X."/>
            <person name="Liu Y."/>
            <person name="Li H."/>
            <person name="Ning X."/>
            <person name="Lin Y."/>
            <person name="Zhao L."/>
            <person name="Xing Q."/>
            <person name="Dou J."/>
            <person name="Li Y."/>
            <person name="Mao J."/>
            <person name="Guo H."/>
            <person name="Dou H."/>
            <person name="Li T."/>
            <person name="Mu C."/>
            <person name="Jiang W."/>
            <person name="Fu Q."/>
            <person name="Fu X."/>
            <person name="Miao Y."/>
            <person name="Liu J."/>
            <person name="Yu Q."/>
            <person name="Li R."/>
            <person name="Liao H."/>
            <person name="Li X."/>
            <person name="Kong Y."/>
            <person name="Jiang Z."/>
            <person name="Chourrout D."/>
            <person name="Li R."/>
            <person name="Bao Z."/>
        </authorList>
    </citation>
    <scope>NUCLEOTIDE SEQUENCE [LARGE SCALE GENOMIC DNA]</scope>
    <source>
        <strain evidence="2 3">PY_sf001</strain>
    </source>
</reference>
<organism evidence="2 3">
    <name type="scientific">Mizuhopecten yessoensis</name>
    <name type="common">Japanese scallop</name>
    <name type="synonym">Patinopecten yessoensis</name>
    <dbReference type="NCBI Taxonomy" id="6573"/>
    <lineage>
        <taxon>Eukaryota</taxon>
        <taxon>Metazoa</taxon>
        <taxon>Spiralia</taxon>
        <taxon>Lophotrochozoa</taxon>
        <taxon>Mollusca</taxon>
        <taxon>Bivalvia</taxon>
        <taxon>Autobranchia</taxon>
        <taxon>Pteriomorphia</taxon>
        <taxon>Pectinida</taxon>
        <taxon>Pectinoidea</taxon>
        <taxon>Pectinidae</taxon>
        <taxon>Mizuhopecten</taxon>
    </lineage>
</organism>
<gene>
    <name evidence="2" type="ORF">KP79_PYT10016</name>
</gene>
<feature type="compositionally biased region" description="Basic and acidic residues" evidence="1">
    <location>
        <begin position="298"/>
        <end position="310"/>
    </location>
</feature>
<evidence type="ECO:0000313" key="3">
    <source>
        <dbReference type="Proteomes" id="UP000242188"/>
    </source>
</evidence>
<keyword evidence="3" id="KW-1185">Reference proteome</keyword>
<feature type="compositionally biased region" description="Basic and acidic residues" evidence="1">
    <location>
        <begin position="34"/>
        <end position="46"/>
    </location>
</feature>
<evidence type="ECO:0000313" key="2">
    <source>
        <dbReference type="EMBL" id="OWF51006.1"/>
    </source>
</evidence>
<sequence length="310" mass="34853">MRTRSSTREESSLPSIFRSGPLNSTSTDDSESSTESKPDKEIDFPRDTSTSESVFKLPTIDGSRTNSVTSFMTTPNSNSNPRRRQSRDRSRRRLCKSPSCPSNIGFSGQQSVELESPTDTDKTSLNVSPGNEDNEFKLPNIYRNSNSLSLPTSSQSEKLNPWHSARDIDQTSRRSLRRTESCRDAYNIGSPVMETKVKNHQRSQTHAALLLPIRNSETRVSLKGKKKKNTQVSPRTYQDFSAHIQTELNNGAQNGWESEYDSDLYDSARGTGGNTFDRIIEETDGHVDIPSSRNIKPWLKDRQKEGQVKA</sequence>
<feature type="compositionally biased region" description="Polar residues" evidence="1">
    <location>
        <begin position="62"/>
        <end position="75"/>
    </location>
</feature>
<evidence type="ECO:0000256" key="1">
    <source>
        <dbReference type="SAM" id="MobiDB-lite"/>
    </source>
</evidence>
<feature type="compositionally biased region" description="Polar residues" evidence="1">
    <location>
        <begin position="99"/>
        <end position="113"/>
    </location>
</feature>
<dbReference type="OrthoDB" id="6116069at2759"/>
<accession>A0A210QQI7</accession>
<comment type="caution">
    <text evidence="2">The sequence shown here is derived from an EMBL/GenBank/DDBJ whole genome shotgun (WGS) entry which is preliminary data.</text>
</comment>
<proteinExistence type="predicted"/>
<name>A0A210QQI7_MIZYE</name>
<feature type="region of interest" description="Disordered" evidence="1">
    <location>
        <begin position="1"/>
        <end position="139"/>
    </location>
</feature>
<dbReference type="Proteomes" id="UP000242188">
    <property type="component" value="Unassembled WGS sequence"/>
</dbReference>
<feature type="compositionally biased region" description="Basic and acidic residues" evidence="1">
    <location>
        <begin position="1"/>
        <end position="11"/>
    </location>
</feature>
<feature type="region of interest" description="Disordered" evidence="1">
    <location>
        <begin position="287"/>
        <end position="310"/>
    </location>
</feature>
<dbReference type="AlphaFoldDB" id="A0A210QQI7"/>